<dbReference type="PANTHER" id="PTHR13767:SF2">
    <property type="entry name" value="PSEUDOURIDYLATE SYNTHASE TRUB1"/>
    <property type="match status" value="1"/>
</dbReference>
<dbReference type="SUPFAM" id="SSF55120">
    <property type="entry name" value="Pseudouridine synthase"/>
    <property type="match status" value="1"/>
</dbReference>
<reference evidence="11 12" key="1">
    <citation type="submission" date="2024-04" db="EMBL/GenBank/DDBJ databases">
        <title>genome sequences of Mucor flavus KT1a and Helicostylum pulchrum KT1b strains isolated from the surface of a dry-aged beef.</title>
        <authorList>
            <person name="Toyotome T."/>
            <person name="Hosono M."/>
            <person name="Torimaru M."/>
            <person name="Fukuda K."/>
            <person name="Mikami N."/>
        </authorList>
    </citation>
    <scope>NUCLEOTIDE SEQUENCE [LARGE SCALE GENOMIC DNA]</scope>
    <source>
        <strain evidence="11 12">KT1a</strain>
    </source>
</reference>
<feature type="transmembrane region" description="Helical" evidence="6">
    <location>
        <begin position="78"/>
        <end position="101"/>
    </location>
</feature>
<dbReference type="Pfam" id="PF25372">
    <property type="entry name" value="DUF7885"/>
    <property type="match status" value="2"/>
</dbReference>
<protein>
    <recommendedName>
        <fullName evidence="3">tRNA pseudouridine(55) synthase</fullName>
        <ecNumber evidence="3">5.4.99.25</ecNumber>
    </recommendedName>
</protein>
<comment type="caution">
    <text evidence="11">The sequence shown here is derived from an EMBL/GenBank/DDBJ whole genome shotgun (WGS) entry which is preliminary data.</text>
</comment>
<dbReference type="SUPFAM" id="SSF52047">
    <property type="entry name" value="RNI-like"/>
    <property type="match status" value="1"/>
</dbReference>
<evidence type="ECO:0000256" key="3">
    <source>
        <dbReference type="ARBA" id="ARBA00012787"/>
    </source>
</evidence>
<comment type="similarity">
    <text evidence="2">Belongs to the pseudouridine synthase TruB family.</text>
</comment>
<comment type="catalytic activity">
    <reaction evidence="1">
        <text>a uridine in mRNA = a pseudouridine in mRNA</text>
        <dbReference type="Rhea" id="RHEA:56644"/>
        <dbReference type="Rhea" id="RHEA-COMP:14658"/>
        <dbReference type="Rhea" id="RHEA-COMP:14659"/>
        <dbReference type="ChEBI" id="CHEBI:65314"/>
        <dbReference type="ChEBI" id="CHEBI:65315"/>
    </reaction>
</comment>
<dbReference type="Pfam" id="PF01509">
    <property type="entry name" value="TruB_N"/>
    <property type="match status" value="1"/>
</dbReference>
<keyword evidence="4" id="KW-0819">tRNA processing</keyword>
<evidence type="ECO:0000256" key="6">
    <source>
        <dbReference type="SAM" id="Phobius"/>
    </source>
</evidence>
<dbReference type="SMART" id="SM00367">
    <property type="entry name" value="LRR_CC"/>
    <property type="match status" value="12"/>
</dbReference>
<evidence type="ECO:0000256" key="2">
    <source>
        <dbReference type="ARBA" id="ARBA00008999"/>
    </source>
</evidence>
<feature type="domain" description="F-box/LRR-repeat protein 15-like leucin rich repeat" evidence="10">
    <location>
        <begin position="485"/>
        <end position="561"/>
    </location>
</feature>
<keyword evidence="6" id="KW-1133">Transmembrane helix</keyword>
<dbReference type="InterPro" id="IPR002501">
    <property type="entry name" value="PsdUridine_synth_N"/>
</dbReference>
<dbReference type="Gene3D" id="3.80.10.10">
    <property type="entry name" value="Ribonuclease Inhibitor"/>
    <property type="match status" value="3"/>
</dbReference>
<gene>
    <name evidence="11" type="ORF">MFLAVUS_006466</name>
</gene>
<dbReference type="InterPro" id="IPR057207">
    <property type="entry name" value="FBXL15_LRR"/>
</dbReference>
<dbReference type="HAMAP" id="MF_01080">
    <property type="entry name" value="TruB_bact"/>
    <property type="match status" value="1"/>
</dbReference>
<keyword evidence="6" id="KW-0472">Membrane</keyword>
<dbReference type="Gene3D" id="1.20.1280.50">
    <property type="match status" value="1"/>
</dbReference>
<feature type="domain" description="F-box" evidence="8">
    <location>
        <begin position="399"/>
        <end position="447"/>
    </location>
</feature>
<dbReference type="PANTHER" id="PTHR13767">
    <property type="entry name" value="TRNA-PSEUDOURIDINE SYNTHASE"/>
    <property type="match status" value="1"/>
</dbReference>
<dbReference type="InterPro" id="IPR020103">
    <property type="entry name" value="PsdUridine_synth_cat_dom_sf"/>
</dbReference>
<dbReference type="InterPro" id="IPR001810">
    <property type="entry name" value="F-box_dom"/>
</dbReference>
<dbReference type="InterPro" id="IPR036047">
    <property type="entry name" value="F-box-like_dom_sf"/>
</dbReference>
<accession>A0ABP9Z1L3</accession>
<evidence type="ECO:0000313" key="11">
    <source>
        <dbReference type="EMBL" id="GAA5813000.1"/>
    </source>
</evidence>
<dbReference type="NCBIfam" id="TIGR00431">
    <property type="entry name" value="TruB"/>
    <property type="match status" value="1"/>
</dbReference>
<dbReference type="InterPro" id="IPR032819">
    <property type="entry name" value="TruB_C"/>
</dbReference>
<evidence type="ECO:0000313" key="12">
    <source>
        <dbReference type="Proteomes" id="UP001473302"/>
    </source>
</evidence>
<dbReference type="EC" id="5.4.99.25" evidence="3"/>
<keyword evidence="12" id="KW-1185">Reference proteome</keyword>
<proteinExistence type="inferred from homology"/>
<dbReference type="SUPFAM" id="SSF81383">
    <property type="entry name" value="F-box domain"/>
    <property type="match status" value="1"/>
</dbReference>
<evidence type="ECO:0000256" key="4">
    <source>
        <dbReference type="ARBA" id="ARBA00022694"/>
    </source>
</evidence>
<dbReference type="Gene3D" id="3.30.2350.10">
    <property type="entry name" value="Pseudouridine synthase"/>
    <property type="match status" value="1"/>
</dbReference>
<dbReference type="CDD" id="cd02573">
    <property type="entry name" value="PseudoU_synth_EcTruB"/>
    <property type="match status" value="1"/>
</dbReference>
<evidence type="ECO:0000256" key="1">
    <source>
        <dbReference type="ARBA" id="ARBA00001166"/>
    </source>
</evidence>
<dbReference type="InterPro" id="IPR014780">
    <property type="entry name" value="tRNA_psdUridine_synth_TruB"/>
</dbReference>
<evidence type="ECO:0000259" key="8">
    <source>
        <dbReference type="Pfam" id="PF12937"/>
    </source>
</evidence>
<feature type="domain" description="Pseudouridine synthase II N-terminal" evidence="7">
    <location>
        <begin position="211"/>
        <end position="355"/>
    </location>
</feature>
<evidence type="ECO:0000259" key="7">
    <source>
        <dbReference type="Pfam" id="PF01509"/>
    </source>
</evidence>
<evidence type="ECO:0000256" key="5">
    <source>
        <dbReference type="ARBA" id="ARBA00023235"/>
    </source>
</evidence>
<feature type="domain" description="tRNA pseudouridylate synthase B C-terminal" evidence="9">
    <location>
        <begin position="356"/>
        <end position="393"/>
    </location>
</feature>
<keyword evidence="6" id="KW-0812">Transmembrane</keyword>
<dbReference type="Pfam" id="PF12937">
    <property type="entry name" value="F-box-like"/>
    <property type="match status" value="1"/>
</dbReference>
<feature type="domain" description="F-box/LRR-repeat protein 15-like leucin rich repeat" evidence="10">
    <location>
        <begin position="573"/>
        <end position="767"/>
    </location>
</feature>
<evidence type="ECO:0000259" key="9">
    <source>
        <dbReference type="Pfam" id="PF16198"/>
    </source>
</evidence>
<evidence type="ECO:0000259" key="10">
    <source>
        <dbReference type="Pfam" id="PF25372"/>
    </source>
</evidence>
<organism evidence="11 12">
    <name type="scientific">Mucor flavus</name>
    <dbReference type="NCBI Taxonomy" id="439312"/>
    <lineage>
        <taxon>Eukaryota</taxon>
        <taxon>Fungi</taxon>
        <taxon>Fungi incertae sedis</taxon>
        <taxon>Mucoromycota</taxon>
        <taxon>Mucoromycotina</taxon>
        <taxon>Mucoromycetes</taxon>
        <taxon>Mucorales</taxon>
        <taxon>Mucorineae</taxon>
        <taxon>Mucoraceae</taxon>
        <taxon>Mucor</taxon>
    </lineage>
</organism>
<dbReference type="EMBL" id="BAABUK010000015">
    <property type="protein sequence ID" value="GAA5813000.1"/>
    <property type="molecule type" value="Genomic_DNA"/>
</dbReference>
<dbReference type="Proteomes" id="UP001473302">
    <property type="component" value="Unassembled WGS sequence"/>
</dbReference>
<name>A0ABP9Z1L3_9FUNG</name>
<dbReference type="InterPro" id="IPR006553">
    <property type="entry name" value="Leu-rich_rpt_Cys-con_subtyp"/>
</dbReference>
<dbReference type="Pfam" id="PF16198">
    <property type="entry name" value="TruB_C_2"/>
    <property type="match status" value="1"/>
</dbReference>
<dbReference type="InterPro" id="IPR032675">
    <property type="entry name" value="LRR_dom_sf"/>
</dbReference>
<sequence length="917" mass="103966">MLPNTQRNMLYFILQVTDDWFPTSLAPGALNKTWQFNVSIVPHYVEELGDTFPIQFNVVQSTPKPLQIISREHLAHKWIILIIIIVSLLVMIAICIIVWLWKNMQKMKKTSRRVDHTMQSSILSTPDAIMIADTFRQVLSTSDINKSRTDVANHLLEKQLKSEGTSVLEVERRTSSLYKPKGWTSRKATDFVQNEIMTSLTTEYVKRRDKIKIGHGGTLDPMAEGVLVLAVGKSCKQLPEFLSGTKEYLVQAKLGQATDTFDAMGKVTSTAKTCHITQELLLKTLPRFEGNITQVPPIYSALKIQGKRLYDYARQDITLPEPIKARSVYIEQLKLTSFSQDVIEIKVICGGGTYMRSLVHDLAIAMGTCGHMTALKRTRQGTFHVQHALQLDDTFSMSISTLPSELLLQILQNILESDTCSQDLLNCALTCKIWSYCALQLLWHKPLLLKPQTWIKFQKTLSLTEATYIPYAPLIRRINLSAVSDFISDESLETLSVCKQLDRVTLTGCSYITDHGIINFLDKDVGRYLLSIDLSDIKNISDQSILMIASTCKNLQGLNLSINPTAKEDPIGITDKSIVTLAESCRDLRRIRLSNWKKLSDESIKALTTYCPTLLEMDLVNCSITNNALIDIFTHCKELRELKVNQCQFLNDFGFTKSPLAIEPFDQLRILDLTNVVSITDSTVDCITLASPKIRNLILNKCVNITDKAVEHLSRLGRYLHYIHLGSCRHITDASIIQLASKCTRIRYIDLASCNNLGDDTVIALATLPKLKRIGLVKCTRITNRAIMSLTRNARTSISLERIHLSYCDQLTVQAISVLVIHCRRLTHLSLSFVPAFQNQEFQQFCRPPPKEYNAEYQRAFCVFSGQNVHTLRTYFKTSIHSGREFTRRLYYNNHANNDNNRIDEITDSLQRLNTVT</sequence>
<keyword evidence="5" id="KW-0413">Isomerase</keyword>